<evidence type="ECO:0000313" key="2">
    <source>
        <dbReference type="Proteomes" id="UP000174145"/>
    </source>
</evidence>
<proteinExistence type="predicted"/>
<protein>
    <submittedName>
        <fullName evidence="1">Uncharacterized protein</fullName>
    </submittedName>
</protein>
<dbReference type="GeneID" id="18263638"/>
<keyword evidence="2" id="KW-1185">Reference proteome</keyword>
<dbReference type="RefSeq" id="YP_009001682.1">
    <property type="nucleotide sequence ID" value="NC_023426.1"/>
</dbReference>
<dbReference type="KEGG" id="vg:18263638"/>
<dbReference type="Proteomes" id="UP000174145">
    <property type="component" value="Segment"/>
</dbReference>
<organism evidence="1 2">
    <name type="scientific">Alphaentomopoxvirus acuprea</name>
    <dbReference type="NCBI Taxonomy" id="62099"/>
    <lineage>
        <taxon>Viruses</taxon>
        <taxon>Varidnaviria</taxon>
        <taxon>Bamfordvirae</taxon>
        <taxon>Nucleocytoviricota</taxon>
        <taxon>Pokkesviricetes</taxon>
        <taxon>Chitovirales</taxon>
        <taxon>Poxviridae</taxon>
        <taxon>Entomopoxvirinae</taxon>
        <taxon>Alphaentomopoxvirus</taxon>
    </lineage>
</organism>
<name>W6JPN1_9POXV</name>
<reference evidence="1 2" key="1">
    <citation type="journal article" date="2014" name="Virology">
        <title>The complete genome sequence of the Alphaentomopoxvirus Anomala cuprea entomopoxvirus, including its terminal hairpin loop sequences, suggests a potentially unique mode of apoptosis inhibition and mode of DNA replication.</title>
        <authorList>
            <person name="Mitsuhashi W."/>
            <person name="Miyamoto K."/>
            <person name="Wada S."/>
        </authorList>
    </citation>
    <scope>NUCLEOTIDE SEQUENCE [LARGE SCALE GENOMIC DNA]</scope>
    <source>
        <strain evidence="1">CV6M</strain>
    </source>
</reference>
<sequence length="109" mass="12963">MIIMADLLSMSINELSAKLIETSVHDFFKSSYGSIFTNCTDNMREIIIQEENAIQEYNKNVDNNILEIRIKNYNEPGLFEYCMKRKLDIKMKINDDYFVKLLHCYYNDK</sequence>
<dbReference type="EMBL" id="AP013055">
    <property type="protein sequence ID" value="BAO49569.1"/>
    <property type="molecule type" value="Genomic_DNA"/>
</dbReference>
<accession>W6JPN1</accession>
<evidence type="ECO:0000313" key="1">
    <source>
        <dbReference type="EMBL" id="BAO49569.1"/>
    </source>
</evidence>